<dbReference type="AlphaFoldDB" id="A0A5P1E8K8"/>
<feature type="compositionally biased region" description="Low complexity" evidence="1">
    <location>
        <begin position="72"/>
        <end position="86"/>
    </location>
</feature>
<evidence type="ECO:0000256" key="2">
    <source>
        <dbReference type="SAM" id="SignalP"/>
    </source>
</evidence>
<keyword evidence="4" id="KW-1185">Reference proteome</keyword>
<feature type="region of interest" description="Disordered" evidence="1">
    <location>
        <begin position="66"/>
        <end position="100"/>
    </location>
</feature>
<dbReference type="Gramene" id="ONK57276">
    <property type="protein sequence ID" value="ONK57276"/>
    <property type="gene ID" value="A4U43_C10F18410"/>
</dbReference>
<dbReference type="EMBL" id="CM007390">
    <property type="protein sequence ID" value="ONK57276.1"/>
    <property type="molecule type" value="Genomic_DNA"/>
</dbReference>
<protein>
    <submittedName>
        <fullName evidence="3">Uncharacterized protein</fullName>
    </submittedName>
</protein>
<keyword evidence="2" id="KW-0732">Signal</keyword>
<dbReference type="Proteomes" id="UP000243459">
    <property type="component" value="Chromosome 10"/>
</dbReference>
<gene>
    <name evidence="3" type="ORF">A4U43_C10F18410</name>
</gene>
<name>A0A5P1E8K8_ASPOF</name>
<feature type="chain" id="PRO_5024356810" evidence="2">
    <location>
        <begin position="26"/>
        <end position="133"/>
    </location>
</feature>
<proteinExistence type="predicted"/>
<feature type="signal peptide" evidence="2">
    <location>
        <begin position="1"/>
        <end position="25"/>
    </location>
</feature>
<evidence type="ECO:0000313" key="3">
    <source>
        <dbReference type="EMBL" id="ONK57276.1"/>
    </source>
</evidence>
<accession>A0A5P1E8K8</accession>
<evidence type="ECO:0000256" key="1">
    <source>
        <dbReference type="SAM" id="MobiDB-lite"/>
    </source>
</evidence>
<organism evidence="3 4">
    <name type="scientific">Asparagus officinalis</name>
    <name type="common">Garden asparagus</name>
    <dbReference type="NCBI Taxonomy" id="4686"/>
    <lineage>
        <taxon>Eukaryota</taxon>
        <taxon>Viridiplantae</taxon>
        <taxon>Streptophyta</taxon>
        <taxon>Embryophyta</taxon>
        <taxon>Tracheophyta</taxon>
        <taxon>Spermatophyta</taxon>
        <taxon>Magnoliopsida</taxon>
        <taxon>Liliopsida</taxon>
        <taxon>Asparagales</taxon>
        <taxon>Asparagaceae</taxon>
        <taxon>Asparagoideae</taxon>
        <taxon>Asparagus</taxon>
    </lineage>
</organism>
<sequence>MAKPLTWTSMAVSALVLVLLAGGFGSNGVEASSEASLMAEEQRSQREAVAGAVDDPELVASEVHSTINNHTPRLPRLPLLRNRQPPSTTAGDANASLAVPQPQGACESVSALYLSVGGATAILCRSPTAATFP</sequence>
<reference evidence="4" key="1">
    <citation type="journal article" date="2017" name="Nat. Commun.">
        <title>The asparagus genome sheds light on the origin and evolution of a young Y chromosome.</title>
        <authorList>
            <person name="Harkess A."/>
            <person name="Zhou J."/>
            <person name="Xu C."/>
            <person name="Bowers J.E."/>
            <person name="Van der Hulst R."/>
            <person name="Ayyampalayam S."/>
            <person name="Mercati F."/>
            <person name="Riccardi P."/>
            <person name="McKain M.R."/>
            <person name="Kakrana A."/>
            <person name="Tang H."/>
            <person name="Ray J."/>
            <person name="Groenendijk J."/>
            <person name="Arikit S."/>
            <person name="Mathioni S.M."/>
            <person name="Nakano M."/>
            <person name="Shan H."/>
            <person name="Telgmann-Rauber A."/>
            <person name="Kanno A."/>
            <person name="Yue Z."/>
            <person name="Chen H."/>
            <person name="Li W."/>
            <person name="Chen Y."/>
            <person name="Xu X."/>
            <person name="Zhang Y."/>
            <person name="Luo S."/>
            <person name="Chen H."/>
            <person name="Gao J."/>
            <person name="Mao Z."/>
            <person name="Pires J.C."/>
            <person name="Luo M."/>
            <person name="Kudrna D."/>
            <person name="Wing R.A."/>
            <person name="Meyers B.C."/>
            <person name="Yi K."/>
            <person name="Kong H."/>
            <person name="Lavrijsen P."/>
            <person name="Sunseri F."/>
            <person name="Falavigna A."/>
            <person name="Ye Y."/>
            <person name="Leebens-Mack J.H."/>
            <person name="Chen G."/>
        </authorList>
    </citation>
    <scope>NUCLEOTIDE SEQUENCE [LARGE SCALE GENOMIC DNA]</scope>
    <source>
        <strain evidence="4">cv. DH0086</strain>
    </source>
</reference>
<evidence type="ECO:0000313" key="4">
    <source>
        <dbReference type="Proteomes" id="UP000243459"/>
    </source>
</evidence>